<reference evidence="3" key="2">
    <citation type="journal article" date="2014" name="Nat. Commun.">
        <title>The cavefish genome reveals candidate genes for eye loss.</title>
        <authorList>
            <person name="McGaugh S.E."/>
            <person name="Gross J.B."/>
            <person name="Aken B."/>
            <person name="Blin M."/>
            <person name="Borowsky R."/>
            <person name="Chalopin D."/>
            <person name="Hinaux H."/>
            <person name="Jeffery W.R."/>
            <person name="Keene A."/>
            <person name="Ma L."/>
            <person name="Minx P."/>
            <person name="Murphy D."/>
            <person name="O'Quin K.E."/>
            <person name="Retaux S."/>
            <person name="Rohner N."/>
            <person name="Searle S.M."/>
            <person name="Stahl B.A."/>
            <person name="Tabin C."/>
            <person name="Volff J.N."/>
            <person name="Yoshizawa M."/>
            <person name="Warren W.C."/>
        </authorList>
    </citation>
    <scope>NUCLEOTIDE SEQUENCE [LARGE SCALE GENOMIC DNA]</scope>
    <source>
        <strain evidence="3">female</strain>
    </source>
</reference>
<dbReference type="InParanoid" id="A0A3B1JV67"/>
<dbReference type="AlphaFoldDB" id="A0A3B1JV67"/>
<evidence type="ECO:0000313" key="2">
    <source>
        <dbReference type="Ensembl" id="ENSAMXP00000046158.1"/>
    </source>
</evidence>
<dbReference type="GO" id="GO:0005576">
    <property type="term" value="C:extracellular region"/>
    <property type="evidence" value="ECO:0007669"/>
    <property type="project" value="GOC"/>
</dbReference>
<dbReference type="PANTHER" id="PTHR21963">
    <property type="entry name" value="PF6"/>
    <property type="match status" value="1"/>
</dbReference>
<dbReference type="STRING" id="7994.ENSAMXP00000046158"/>
<dbReference type="InterPro" id="IPR026173">
    <property type="entry name" value="SPAG17"/>
</dbReference>
<sequence length="732" mass="82945">MPPKRVKSGGVGGAVGVVGGRGWDSALCTAGFEEESWKASVCLVVAGSVEDEVCVNALKRAVQQPLRKLFTLLSWENTLEKINELGNPKTRKIKDLPMYYEVMELARSELDTGEELSVDLVAKLVKFQLLNIKNSDLQRRAVEEKAKGRAAPASAAKDKTAKVSAKGEKAKKGLEAAPAKETKLKRRGEEEETTKYIDEPDDGPQHYILMTGFQQPQLISLLDSLGILVSTVIRLISDPPQDPAAADKEHLKSAQDLDVFWTKLDTVLNVGGVGSRLHDVAKLDYRVERSLLPTDPEDTQSLGVTVFEGVACLLYDSLDWRRHHQLYLNSMKLIHVPRVGRADRPERVGLSAEVDMRLYSDLLNQMPAKIVSVPLILHCMLEQVVASDQDIPAESADPEQPSDWPDDELTHYMLSSVLTLPQPEQEKKQKLMEVLGVANAGQEKRAQTQPVLIHHHNNRARRLHGLTLQVIDDLDVNSIETEMIQKIPVWKTLTAQQNHSSNLSHSLARRQELLHHCSDEVRRLLQLCVFESMPLTTVDQNDQLVRQSDPLTPLPWDDPVAFAQQIEGNTANMEELQKMLTRRLRHWTITEHHDPHIFPQVLQAVSETYRCVDTFTSSSDDTIFTISHNPMGPQRSSKECWEVCLHTDIRFNYLEHVAERVRDWTRAEDQKQQNLKQEREKEIHTQSHTCGTKTAVPTPDPEQIEPYIRHDSLKAWKLEQERLMEEELYKKV</sequence>
<dbReference type="Bgee" id="ENSAMXG00000030820">
    <property type="expression patterns" value="Expressed in olfactory epithelium and 6 other cell types or tissues"/>
</dbReference>
<evidence type="ECO:0000256" key="1">
    <source>
        <dbReference type="SAM" id="MobiDB-lite"/>
    </source>
</evidence>
<dbReference type="GO" id="GO:1990716">
    <property type="term" value="C:axonemal central apparatus"/>
    <property type="evidence" value="ECO:0007669"/>
    <property type="project" value="TreeGrafter"/>
</dbReference>
<protein>
    <submittedName>
        <fullName evidence="2">Si:dkey-208b23.5</fullName>
    </submittedName>
</protein>
<dbReference type="GO" id="GO:0003351">
    <property type="term" value="P:epithelial cilium movement involved in extracellular fluid movement"/>
    <property type="evidence" value="ECO:0007669"/>
    <property type="project" value="TreeGrafter"/>
</dbReference>
<dbReference type="Ensembl" id="ENSAMXT00000044589.1">
    <property type="protein sequence ID" value="ENSAMXP00000046158.1"/>
    <property type="gene ID" value="ENSAMXG00000030820.1"/>
</dbReference>
<reference evidence="3" key="1">
    <citation type="submission" date="2013-03" db="EMBL/GenBank/DDBJ databases">
        <authorList>
            <person name="Jeffery W."/>
            <person name="Warren W."/>
            <person name="Wilson R.K."/>
        </authorList>
    </citation>
    <scope>NUCLEOTIDE SEQUENCE</scope>
    <source>
        <strain evidence="3">female</strain>
    </source>
</reference>
<accession>A0A3B1JV67</accession>
<dbReference type="GO" id="GO:1904158">
    <property type="term" value="P:axonemal central apparatus assembly"/>
    <property type="evidence" value="ECO:0007669"/>
    <property type="project" value="TreeGrafter"/>
</dbReference>
<proteinExistence type="predicted"/>
<dbReference type="GeneTree" id="ENSGT00390000013693"/>
<name>A0A3B1JV67_ASTMX</name>
<reference evidence="2" key="4">
    <citation type="submission" date="2025-09" db="UniProtKB">
        <authorList>
            <consortium name="Ensembl"/>
        </authorList>
    </citation>
    <scope>IDENTIFICATION</scope>
</reference>
<feature type="region of interest" description="Disordered" evidence="1">
    <location>
        <begin position="672"/>
        <end position="707"/>
    </location>
</feature>
<dbReference type="Proteomes" id="UP000018467">
    <property type="component" value="Unassembled WGS sequence"/>
</dbReference>
<feature type="region of interest" description="Disordered" evidence="1">
    <location>
        <begin position="144"/>
        <end position="201"/>
    </location>
</feature>
<reference evidence="2" key="3">
    <citation type="submission" date="2025-08" db="UniProtKB">
        <authorList>
            <consortium name="Ensembl"/>
        </authorList>
    </citation>
    <scope>IDENTIFICATION</scope>
</reference>
<organism evidence="2 3">
    <name type="scientific">Astyanax mexicanus</name>
    <name type="common">Blind cave fish</name>
    <name type="synonym">Astyanax fasciatus mexicanus</name>
    <dbReference type="NCBI Taxonomy" id="7994"/>
    <lineage>
        <taxon>Eukaryota</taxon>
        <taxon>Metazoa</taxon>
        <taxon>Chordata</taxon>
        <taxon>Craniata</taxon>
        <taxon>Vertebrata</taxon>
        <taxon>Euteleostomi</taxon>
        <taxon>Actinopterygii</taxon>
        <taxon>Neopterygii</taxon>
        <taxon>Teleostei</taxon>
        <taxon>Ostariophysi</taxon>
        <taxon>Characiformes</taxon>
        <taxon>Characoidei</taxon>
        <taxon>Acestrorhamphidae</taxon>
        <taxon>Acestrorhamphinae</taxon>
        <taxon>Astyanax</taxon>
    </lineage>
</organism>
<evidence type="ECO:0000313" key="3">
    <source>
        <dbReference type="Proteomes" id="UP000018467"/>
    </source>
</evidence>
<keyword evidence="3" id="KW-1185">Reference proteome</keyword>
<feature type="compositionally biased region" description="Basic and acidic residues" evidence="1">
    <location>
        <begin position="156"/>
        <end position="198"/>
    </location>
</feature>
<feature type="compositionally biased region" description="Basic and acidic residues" evidence="1">
    <location>
        <begin position="672"/>
        <end position="685"/>
    </location>
</feature>
<dbReference type="PANTHER" id="PTHR21963:SF1">
    <property type="entry name" value="SPERM-ASSOCIATED ANTIGEN 17"/>
    <property type="match status" value="1"/>
</dbReference>